<feature type="transmembrane region" description="Helical" evidence="3">
    <location>
        <begin position="196"/>
        <end position="219"/>
    </location>
</feature>
<dbReference type="EC" id="6.2.1.1" evidence="6"/>
<dbReference type="InterPro" id="IPR042099">
    <property type="entry name" value="ANL_N_sf"/>
</dbReference>
<reference evidence="6" key="1">
    <citation type="submission" date="2016-10" db="EMBL/GenBank/DDBJ databases">
        <authorList>
            <person name="de Groot N.N."/>
        </authorList>
    </citation>
    <scope>NUCLEOTIDE SEQUENCE</scope>
</reference>
<evidence type="ECO:0000313" key="6">
    <source>
        <dbReference type="EMBL" id="SFV51951.1"/>
    </source>
</evidence>
<dbReference type="NCBIfam" id="NF004837">
    <property type="entry name" value="PRK06187.1"/>
    <property type="match status" value="1"/>
</dbReference>
<keyword evidence="3" id="KW-0812">Transmembrane</keyword>
<dbReference type="GO" id="GO:0031956">
    <property type="term" value="F:medium-chain fatty acid-CoA ligase activity"/>
    <property type="evidence" value="ECO:0007669"/>
    <property type="project" value="TreeGrafter"/>
</dbReference>
<protein>
    <submittedName>
        <fullName evidence="6">Acetyl-coenzyme A synthetase</fullName>
        <ecNumber evidence="6">6.2.1.1</ecNumber>
    </submittedName>
</protein>
<dbReference type="Pfam" id="PF13193">
    <property type="entry name" value="AMP-binding_C"/>
    <property type="match status" value="1"/>
</dbReference>
<dbReference type="Pfam" id="PF00501">
    <property type="entry name" value="AMP-binding"/>
    <property type="match status" value="1"/>
</dbReference>
<dbReference type="InterPro" id="IPR020459">
    <property type="entry name" value="AMP-binding"/>
</dbReference>
<evidence type="ECO:0000256" key="1">
    <source>
        <dbReference type="ARBA" id="ARBA00006432"/>
    </source>
</evidence>
<dbReference type="Gene3D" id="3.30.300.30">
    <property type="match status" value="1"/>
</dbReference>
<evidence type="ECO:0000256" key="2">
    <source>
        <dbReference type="ARBA" id="ARBA00022598"/>
    </source>
</evidence>
<evidence type="ECO:0000259" key="4">
    <source>
        <dbReference type="Pfam" id="PF00501"/>
    </source>
</evidence>
<dbReference type="EMBL" id="FPHG01000014">
    <property type="protein sequence ID" value="SFV51951.1"/>
    <property type="molecule type" value="Genomic_DNA"/>
</dbReference>
<name>A0A1W1BEG5_9ZZZZ</name>
<dbReference type="InterPro" id="IPR045851">
    <property type="entry name" value="AMP-bd_C_sf"/>
</dbReference>
<feature type="domain" description="AMP-dependent synthetase/ligase" evidence="4">
    <location>
        <begin position="6"/>
        <end position="364"/>
    </location>
</feature>
<dbReference type="PRINTS" id="PR00154">
    <property type="entry name" value="AMPBINDING"/>
</dbReference>
<keyword evidence="3" id="KW-1133">Transmembrane helix</keyword>
<dbReference type="GO" id="GO:0003987">
    <property type="term" value="F:acetate-CoA ligase activity"/>
    <property type="evidence" value="ECO:0007669"/>
    <property type="project" value="UniProtKB-EC"/>
</dbReference>
<evidence type="ECO:0000259" key="5">
    <source>
        <dbReference type="Pfam" id="PF13193"/>
    </source>
</evidence>
<dbReference type="PROSITE" id="PS00455">
    <property type="entry name" value="AMP_BINDING"/>
    <property type="match status" value="1"/>
</dbReference>
<dbReference type="InterPro" id="IPR025110">
    <property type="entry name" value="AMP-bd_C"/>
</dbReference>
<comment type="similarity">
    <text evidence="1">Belongs to the ATP-dependent AMP-binding enzyme family.</text>
</comment>
<evidence type="ECO:0000256" key="3">
    <source>
        <dbReference type="SAM" id="Phobius"/>
    </source>
</evidence>
<keyword evidence="2 6" id="KW-0436">Ligase</keyword>
<dbReference type="SUPFAM" id="SSF56801">
    <property type="entry name" value="Acetyl-CoA synthetase-like"/>
    <property type="match status" value="1"/>
</dbReference>
<feature type="domain" description="AMP-binding enzyme C-terminal" evidence="5">
    <location>
        <begin position="414"/>
        <end position="490"/>
    </location>
</feature>
<dbReference type="InterPro" id="IPR020845">
    <property type="entry name" value="AMP-binding_CS"/>
</dbReference>
<accession>A0A1W1BEG5</accession>
<sequence length="503" mass="55852">MIRVHGTQKGSKTALFVDNDKISYSKLLDDVNALAGYLNIKGIQKGDKVALFLRNSPEFLIALFAISKLGAVAVPINTFLKSEELNYILKDSNSIMLVASVIYKNIVKESKADDLCDLILWKGNLDERDSFNVPFQEAINSKMSIHEVKNSLDDMAVIIYTSGTTGQPKGAMLSYRNIFSNSIAGVERIKVNQKDIAIVFLPMFHSFTLSIGIILMMYVGGSIVIIKSIKPFNNIFKQILTKKVTLFLGIPDIYKALVKAKLPWYFMWFNKLRAFISGASALPEDILIKMGQKFKKASLVEGYGLSEAGPAICINPLDKPKGKSVGPAMYGYEIKIVDDSMQELPIGGVGEIIARGENIMLGYLNKPEATAEVIVNGWLLTGDIGYIDKEGYLFLIDRKKDLIISKGINIYPKEIEEVIELFDGVKASAVIGIPDEKNGEIAIAYIELEDNIKNIDEGAIRAHLKHHLANFKLPRVIHFIDELPKTATGKVLKRVLKDNLTFK</sequence>
<dbReference type="PANTHER" id="PTHR43201">
    <property type="entry name" value="ACYL-COA SYNTHETASE"/>
    <property type="match status" value="1"/>
</dbReference>
<organism evidence="6">
    <name type="scientific">hydrothermal vent metagenome</name>
    <dbReference type="NCBI Taxonomy" id="652676"/>
    <lineage>
        <taxon>unclassified sequences</taxon>
        <taxon>metagenomes</taxon>
        <taxon>ecological metagenomes</taxon>
    </lineage>
</organism>
<proteinExistence type="inferred from homology"/>
<dbReference type="GO" id="GO:0006631">
    <property type="term" value="P:fatty acid metabolic process"/>
    <property type="evidence" value="ECO:0007669"/>
    <property type="project" value="TreeGrafter"/>
</dbReference>
<dbReference type="PANTHER" id="PTHR43201:SF5">
    <property type="entry name" value="MEDIUM-CHAIN ACYL-COA LIGASE ACSF2, MITOCHONDRIAL"/>
    <property type="match status" value="1"/>
</dbReference>
<gene>
    <name evidence="6" type="ORF">MNB_SV-9-538</name>
</gene>
<dbReference type="Gene3D" id="3.40.50.12780">
    <property type="entry name" value="N-terminal domain of ligase-like"/>
    <property type="match status" value="1"/>
</dbReference>
<keyword evidence="3" id="KW-0472">Membrane</keyword>
<dbReference type="AlphaFoldDB" id="A0A1W1BEG5"/>
<dbReference type="InterPro" id="IPR000873">
    <property type="entry name" value="AMP-dep_synth/lig_dom"/>
</dbReference>